<sequence>MFLVDAELLSEFEPHLPPGHTPPLKLPIKYEIMETKQQAEADRQERREKRAKKAQLAAQKKINEKNAIYKPFLYLR</sequence>
<proteinExistence type="predicted"/>
<name>A0AA38VLE8_9PEZI</name>
<protein>
    <submittedName>
        <fullName evidence="2">Uncharacterized protein</fullName>
    </submittedName>
</protein>
<dbReference type="EMBL" id="JANBVN010000194">
    <property type="protein sequence ID" value="KAJ9133782.1"/>
    <property type="molecule type" value="Genomic_DNA"/>
</dbReference>
<reference evidence="2" key="1">
    <citation type="submission" date="2022-07" db="EMBL/GenBank/DDBJ databases">
        <title>Fungi with potential for degradation of polypropylene.</title>
        <authorList>
            <person name="Gostincar C."/>
        </authorList>
    </citation>
    <scope>NUCLEOTIDE SEQUENCE</scope>
    <source>
        <strain evidence="2">EXF-13287</strain>
    </source>
</reference>
<comment type="caution">
    <text evidence="2">The sequence shown here is derived from an EMBL/GenBank/DDBJ whole genome shotgun (WGS) entry which is preliminary data.</text>
</comment>
<keyword evidence="1" id="KW-0175">Coiled coil</keyword>
<dbReference type="AlphaFoldDB" id="A0AA38VLE8"/>
<evidence type="ECO:0000256" key="1">
    <source>
        <dbReference type="SAM" id="Coils"/>
    </source>
</evidence>
<accession>A0AA38VLE8</accession>
<feature type="coiled-coil region" evidence="1">
    <location>
        <begin position="32"/>
        <end position="59"/>
    </location>
</feature>
<gene>
    <name evidence="2" type="ORF">NKR19_g8900</name>
</gene>
<keyword evidence="3" id="KW-1185">Reference proteome</keyword>
<evidence type="ECO:0000313" key="3">
    <source>
        <dbReference type="Proteomes" id="UP001174691"/>
    </source>
</evidence>
<organism evidence="2 3">
    <name type="scientific">Coniochaeta hoffmannii</name>
    <dbReference type="NCBI Taxonomy" id="91930"/>
    <lineage>
        <taxon>Eukaryota</taxon>
        <taxon>Fungi</taxon>
        <taxon>Dikarya</taxon>
        <taxon>Ascomycota</taxon>
        <taxon>Pezizomycotina</taxon>
        <taxon>Sordariomycetes</taxon>
        <taxon>Sordariomycetidae</taxon>
        <taxon>Coniochaetales</taxon>
        <taxon>Coniochaetaceae</taxon>
        <taxon>Coniochaeta</taxon>
    </lineage>
</organism>
<evidence type="ECO:0000313" key="2">
    <source>
        <dbReference type="EMBL" id="KAJ9133782.1"/>
    </source>
</evidence>
<dbReference type="Proteomes" id="UP001174691">
    <property type="component" value="Unassembled WGS sequence"/>
</dbReference>